<dbReference type="InterPro" id="IPR004158">
    <property type="entry name" value="DUF247_pln"/>
</dbReference>
<reference evidence="1 2" key="1">
    <citation type="submission" date="2019-09" db="EMBL/GenBank/DDBJ databases">
        <title>A chromosome-level genome assembly of the Chinese tupelo Nyssa sinensis.</title>
        <authorList>
            <person name="Yang X."/>
            <person name="Kang M."/>
            <person name="Yang Y."/>
            <person name="Xiong H."/>
            <person name="Wang M."/>
            <person name="Zhang Z."/>
            <person name="Wang Z."/>
            <person name="Wu H."/>
            <person name="Ma T."/>
            <person name="Liu J."/>
            <person name="Xi Z."/>
        </authorList>
    </citation>
    <scope>NUCLEOTIDE SEQUENCE [LARGE SCALE GENOMIC DNA]</scope>
    <source>
        <strain evidence="1">J267</strain>
        <tissue evidence="1">Leaf</tissue>
    </source>
</reference>
<evidence type="ECO:0000313" key="2">
    <source>
        <dbReference type="Proteomes" id="UP000325577"/>
    </source>
</evidence>
<sequence>MKIPMVSQLYNVAKIKFSPASDGGGIRDIKLNEKKLTFYLPVITLNINSEVILRNLVAYEVLSAKPCSTLEFAQYVDLMSGTIDDAEDVRLLRKMVDSCRDGELDNYKFERVSFKVVYDPLDFNSSRIYRFVNTTILQNFFPSQLGEGAVEEKMVSGFLL</sequence>
<organism evidence="1 2">
    <name type="scientific">Nyssa sinensis</name>
    <dbReference type="NCBI Taxonomy" id="561372"/>
    <lineage>
        <taxon>Eukaryota</taxon>
        <taxon>Viridiplantae</taxon>
        <taxon>Streptophyta</taxon>
        <taxon>Embryophyta</taxon>
        <taxon>Tracheophyta</taxon>
        <taxon>Spermatophyta</taxon>
        <taxon>Magnoliopsida</taxon>
        <taxon>eudicotyledons</taxon>
        <taxon>Gunneridae</taxon>
        <taxon>Pentapetalae</taxon>
        <taxon>asterids</taxon>
        <taxon>Cornales</taxon>
        <taxon>Nyssaceae</taxon>
        <taxon>Nyssa</taxon>
    </lineage>
</organism>
<dbReference type="Proteomes" id="UP000325577">
    <property type="component" value="Linkage Group LG17"/>
</dbReference>
<name>A0A5J5AWF8_9ASTE</name>
<accession>A0A5J5AWF8</accession>
<proteinExistence type="predicted"/>
<dbReference type="Pfam" id="PF03140">
    <property type="entry name" value="DUF247"/>
    <property type="match status" value="1"/>
</dbReference>
<protein>
    <submittedName>
        <fullName evidence="1">Uncharacterized protein</fullName>
    </submittedName>
</protein>
<dbReference type="OrthoDB" id="2356035at2759"/>
<evidence type="ECO:0000313" key="1">
    <source>
        <dbReference type="EMBL" id="KAA8535253.1"/>
    </source>
</evidence>
<keyword evidence="2" id="KW-1185">Reference proteome</keyword>
<dbReference type="AlphaFoldDB" id="A0A5J5AWF8"/>
<gene>
    <name evidence="1" type="ORF">F0562_030256</name>
</gene>
<dbReference type="PANTHER" id="PTHR31549:SF289">
    <property type="match status" value="1"/>
</dbReference>
<dbReference type="EMBL" id="CM018040">
    <property type="protein sequence ID" value="KAA8535253.1"/>
    <property type="molecule type" value="Genomic_DNA"/>
</dbReference>
<dbReference type="PANTHER" id="PTHR31549">
    <property type="entry name" value="PROTEIN, PUTATIVE (DUF247)-RELATED-RELATED"/>
    <property type="match status" value="1"/>
</dbReference>